<dbReference type="RefSeq" id="WP_204402774.1">
    <property type="nucleotide sequence ID" value="NZ_JAFBEE010000013.1"/>
</dbReference>
<sequence length="543" mass="57547">MEHAYGWLAIIPPIIAVVLALRTKEVLGSLIAGIFSGYFIYVNFAPTEIAEGLASTNPIIGPVTEMVKAVISNAGDSWNMAILIFLALIGGLVAVVTVAGGSAAYGEWAASKVKSRSGAQMSTFMLGCIIFIDDYFNSLTVGTVMRPLTDRYKVSRAKLAYILDSTAAPVTILVPISSWVAYVISVIQPTLQESGFELSGLNGFMATIPFNIYAWLSLVMVVLVAMSQVEFGPMAQFENYAMETGELQGDSNATPPGDDFSNLKISSKGTPWDLIIPISGLIIFTMLAMVYTGGFFGGGVSLWHAFGDTDAATSLVYGGIAALLLCMVMFIPRKLMTYGEFMEAFTQGVKSMVPAFTILILAWTFGSVLRDDGLQSGSFVANLVGNSIPVQLLPAIIFIVSGAIAFSTGTSWGTFAIMLPIAIPLSGNLNPEMIGLMMSAVLAGAVFGDHCSPISDTTILSSTGAACHHLDHVSTQIPYALTVAGVSVIGFIIGGLTNSAYLSLGVSGIILVVVAKTITKISRKRNQQNVIEISRPSMSIIWI</sequence>
<feature type="transmembrane region" description="Helical" evidence="6">
    <location>
        <begin position="274"/>
        <end position="291"/>
    </location>
</feature>
<keyword evidence="3 6" id="KW-0812">Transmembrane</keyword>
<evidence type="ECO:0000256" key="5">
    <source>
        <dbReference type="ARBA" id="ARBA00023136"/>
    </source>
</evidence>
<gene>
    <name evidence="8" type="ORF">JOC73_002061</name>
</gene>
<feature type="transmembrane region" description="Helical" evidence="6">
    <location>
        <begin position="6"/>
        <end position="21"/>
    </location>
</feature>
<accession>A0ABS2NRD9</accession>
<keyword evidence="4 6" id="KW-1133">Transmembrane helix</keyword>
<organism evidence="8 9">
    <name type="scientific">Alkaliphilus hydrothermalis</name>
    <dbReference type="NCBI Taxonomy" id="1482730"/>
    <lineage>
        <taxon>Bacteria</taxon>
        <taxon>Bacillati</taxon>
        <taxon>Bacillota</taxon>
        <taxon>Clostridia</taxon>
        <taxon>Peptostreptococcales</taxon>
        <taxon>Natronincolaceae</taxon>
        <taxon>Alkaliphilus</taxon>
    </lineage>
</organism>
<name>A0ABS2NRD9_9FIRM</name>
<dbReference type="Pfam" id="PF03553">
    <property type="entry name" value="Na_H_antiporter"/>
    <property type="match status" value="1"/>
</dbReference>
<feature type="transmembrane region" description="Helical" evidence="6">
    <location>
        <begin position="311"/>
        <end position="331"/>
    </location>
</feature>
<feature type="transmembrane region" description="Helical" evidence="6">
    <location>
        <begin position="352"/>
        <end position="370"/>
    </location>
</feature>
<dbReference type="InterPro" id="IPR018461">
    <property type="entry name" value="Na/H_Antiport_NhaC-like_C"/>
</dbReference>
<keyword evidence="5 6" id="KW-0472">Membrane</keyword>
<evidence type="ECO:0000313" key="8">
    <source>
        <dbReference type="EMBL" id="MBM7615491.1"/>
    </source>
</evidence>
<feature type="transmembrane region" description="Helical" evidence="6">
    <location>
        <begin position="82"/>
        <end position="106"/>
    </location>
</feature>
<evidence type="ECO:0000259" key="7">
    <source>
        <dbReference type="Pfam" id="PF03553"/>
    </source>
</evidence>
<dbReference type="EMBL" id="JAFBEE010000013">
    <property type="protein sequence ID" value="MBM7615491.1"/>
    <property type="molecule type" value="Genomic_DNA"/>
</dbReference>
<feature type="transmembrane region" description="Helical" evidence="6">
    <location>
        <begin position="26"/>
        <end position="44"/>
    </location>
</feature>
<evidence type="ECO:0000256" key="2">
    <source>
        <dbReference type="ARBA" id="ARBA00022475"/>
    </source>
</evidence>
<protein>
    <submittedName>
        <fullName evidence="8">Na+/H+ antiporter NhaC</fullName>
    </submittedName>
</protein>
<proteinExistence type="predicted"/>
<keyword evidence="2" id="KW-1003">Cell membrane</keyword>
<feature type="transmembrane region" description="Helical" evidence="6">
    <location>
        <begin position="204"/>
        <end position="226"/>
    </location>
</feature>
<keyword evidence="9" id="KW-1185">Reference proteome</keyword>
<evidence type="ECO:0000256" key="3">
    <source>
        <dbReference type="ARBA" id="ARBA00022692"/>
    </source>
</evidence>
<feature type="transmembrane region" description="Helical" evidence="6">
    <location>
        <begin position="161"/>
        <end position="184"/>
    </location>
</feature>
<feature type="transmembrane region" description="Helical" evidence="6">
    <location>
        <begin position="477"/>
        <end position="494"/>
    </location>
</feature>
<dbReference type="Proteomes" id="UP001314796">
    <property type="component" value="Unassembled WGS sequence"/>
</dbReference>
<dbReference type="PANTHER" id="PTHR43478:SF1">
    <property type="entry name" value="NA+_H+ ANTIPORTER NHAC-LIKE C-TERMINAL DOMAIN-CONTAINING PROTEIN"/>
    <property type="match status" value="1"/>
</dbReference>
<comment type="subcellular location">
    <subcellularLocation>
        <location evidence="1">Cell membrane</location>
        <topology evidence="1">Multi-pass membrane protein</topology>
    </subcellularLocation>
</comment>
<evidence type="ECO:0000256" key="6">
    <source>
        <dbReference type="SAM" id="Phobius"/>
    </source>
</evidence>
<evidence type="ECO:0000256" key="1">
    <source>
        <dbReference type="ARBA" id="ARBA00004651"/>
    </source>
</evidence>
<reference evidence="8 9" key="1">
    <citation type="submission" date="2021-01" db="EMBL/GenBank/DDBJ databases">
        <title>Genomic Encyclopedia of Type Strains, Phase IV (KMG-IV): sequencing the most valuable type-strain genomes for metagenomic binning, comparative biology and taxonomic classification.</title>
        <authorList>
            <person name="Goeker M."/>
        </authorList>
    </citation>
    <scope>NUCLEOTIDE SEQUENCE [LARGE SCALE GENOMIC DNA]</scope>
    <source>
        <strain evidence="8 9">DSM 25890</strain>
    </source>
</reference>
<evidence type="ECO:0000256" key="4">
    <source>
        <dbReference type="ARBA" id="ARBA00022989"/>
    </source>
</evidence>
<comment type="caution">
    <text evidence="8">The sequence shown here is derived from an EMBL/GenBank/DDBJ whole genome shotgun (WGS) entry which is preliminary data.</text>
</comment>
<feature type="transmembrane region" description="Helical" evidence="6">
    <location>
        <begin position="390"/>
        <end position="423"/>
    </location>
</feature>
<feature type="domain" description="Na+/H+ antiporter NhaC-like C-terminal" evidence="7">
    <location>
        <begin position="171"/>
        <end position="495"/>
    </location>
</feature>
<dbReference type="PANTHER" id="PTHR43478">
    <property type="entry name" value="NA+/H+ ANTIPORTER-RELATED"/>
    <property type="match status" value="1"/>
</dbReference>
<evidence type="ECO:0000313" key="9">
    <source>
        <dbReference type="Proteomes" id="UP001314796"/>
    </source>
</evidence>